<evidence type="ECO:0000256" key="2">
    <source>
        <dbReference type="SAM" id="Phobius"/>
    </source>
</evidence>
<evidence type="ECO:0000313" key="3">
    <source>
        <dbReference type="EMBL" id="CAA9451779.1"/>
    </source>
</evidence>
<dbReference type="EMBL" id="CADCVD010000120">
    <property type="protein sequence ID" value="CAA9451779.1"/>
    <property type="molecule type" value="Genomic_DNA"/>
</dbReference>
<protein>
    <recommendedName>
        <fullName evidence="4">Transporter suffix domain-containing protein</fullName>
    </recommendedName>
</protein>
<feature type="region of interest" description="Disordered" evidence="1">
    <location>
        <begin position="1"/>
        <end position="24"/>
    </location>
</feature>
<gene>
    <name evidence="3" type="ORF">AVDCRST_MAG37-2420</name>
</gene>
<dbReference type="NCBIfam" id="NF033684">
    <property type="entry name" value="suffix_2_RND"/>
    <property type="match status" value="1"/>
</dbReference>
<keyword evidence="2" id="KW-0472">Membrane</keyword>
<feature type="compositionally biased region" description="Basic and acidic residues" evidence="1">
    <location>
        <begin position="12"/>
        <end position="24"/>
    </location>
</feature>
<dbReference type="InterPro" id="IPR047961">
    <property type="entry name" value="Transp_suffix-like"/>
</dbReference>
<keyword evidence="2" id="KW-1133">Transmembrane helix</keyword>
<organism evidence="3">
    <name type="scientific">uncultured Rubrobacteraceae bacterium</name>
    <dbReference type="NCBI Taxonomy" id="349277"/>
    <lineage>
        <taxon>Bacteria</taxon>
        <taxon>Bacillati</taxon>
        <taxon>Actinomycetota</taxon>
        <taxon>Rubrobacteria</taxon>
        <taxon>Rubrobacterales</taxon>
        <taxon>Rubrobacteraceae</taxon>
        <taxon>environmental samples</taxon>
    </lineage>
</organism>
<evidence type="ECO:0008006" key="4">
    <source>
        <dbReference type="Google" id="ProtNLM"/>
    </source>
</evidence>
<keyword evidence="2" id="KW-0812">Transmembrane</keyword>
<reference evidence="3" key="1">
    <citation type="submission" date="2020-02" db="EMBL/GenBank/DDBJ databases">
        <authorList>
            <person name="Meier V. D."/>
        </authorList>
    </citation>
    <scope>NUCLEOTIDE SEQUENCE</scope>
    <source>
        <strain evidence="3">AVDCRST_MAG37</strain>
    </source>
</reference>
<feature type="transmembrane region" description="Helical" evidence="2">
    <location>
        <begin position="68"/>
        <end position="88"/>
    </location>
</feature>
<accession>A0A6J4QRT7</accession>
<name>A0A6J4QRT7_9ACTN</name>
<feature type="transmembrane region" description="Helical" evidence="2">
    <location>
        <begin position="35"/>
        <end position="56"/>
    </location>
</feature>
<proteinExistence type="predicted"/>
<sequence>MKEDEQMEAGSAEEREPVRSPELDGMPRFRKRWRAWVLVFGVIVVPTLLYLAIPAVPFLPLTTGQKVWVSGGLVVVAETVFLISALLIGREAVRRYRRYLDPRRWFGKG</sequence>
<evidence type="ECO:0000256" key="1">
    <source>
        <dbReference type="SAM" id="MobiDB-lite"/>
    </source>
</evidence>
<dbReference type="AlphaFoldDB" id="A0A6J4QRT7"/>